<comment type="subcellular location">
    <subcellularLocation>
        <location evidence="1">Endomembrane system</location>
        <topology evidence="1">Multi-pass membrane protein</topology>
    </subcellularLocation>
</comment>
<dbReference type="PANTHER" id="PTHR46140:SF1">
    <property type="entry name" value="VACUOLAR TRANSPORTER CHAPERONE COMPLEX SUBUNIT 4-RELATED"/>
    <property type="match status" value="1"/>
</dbReference>
<dbReference type="AlphaFoldDB" id="A0A9P6UEN8"/>
<evidence type="ECO:0000313" key="8">
    <source>
        <dbReference type="EMBL" id="KAG0284147.1"/>
    </source>
</evidence>
<feature type="transmembrane region" description="Helical" evidence="6">
    <location>
        <begin position="330"/>
        <end position="349"/>
    </location>
</feature>
<feature type="transmembrane region" description="Helical" evidence="6">
    <location>
        <begin position="246"/>
        <end position="266"/>
    </location>
</feature>
<gene>
    <name evidence="8" type="ORF">BGZ97_008286</name>
</gene>
<evidence type="ECO:0000256" key="4">
    <source>
        <dbReference type="ARBA" id="ARBA00023136"/>
    </source>
</evidence>
<dbReference type="OrthoDB" id="2433332at2759"/>
<comment type="caution">
    <text evidence="8">The sequence shown here is derived from an EMBL/GenBank/DDBJ whole genome shotgun (WGS) entry which is preliminary data.</text>
</comment>
<evidence type="ECO:0000256" key="3">
    <source>
        <dbReference type="ARBA" id="ARBA00022989"/>
    </source>
</evidence>
<evidence type="ECO:0000313" key="9">
    <source>
        <dbReference type="Proteomes" id="UP000823405"/>
    </source>
</evidence>
<evidence type="ECO:0000256" key="5">
    <source>
        <dbReference type="SAM" id="MobiDB-lite"/>
    </source>
</evidence>
<feature type="domain" description="DUF202" evidence="7">
    <location>
        <begin position="240"/>
        <end position="313"/>
    </location>
</feature>
<dbReference type="InterPro" id="IPR051572">
    <property type="entry name" value="VTC_Complex_Subunit"/>
</dbReference>
<feature type="region of interest" description="Disordered" evidence="5">
    <location>
        <begin position="372"/>
        <end position="503"/>
    </location>
</feature>
<dbReference type="GO" id="GO:0012505">
    <property type="term" value="C:endomembrane system"/>
    <property type="evidence" value="ECO:0007669"/>
    <property type="project" value="UniProtKB-SubCell"/>
</dbReference>
<evidence type="ECO:0000256" key="6">
    <source>
        <dbReference type="SAM" id="Phobius"/>
    </source>
</evidence>
<feature type="region of interest" description="Disordered" evidence="5">
    <location>
        <begin position="195"/>
        <end position="225"/>
    </location>
</feature>
<feature type="compositionally biased region" description="Pro residues" evidence="5">
    <location>
        <begin position="408"/>
        <end position="420"/>
    </location>
</feature>
<keyword evidence="2 6" id="KW-0812">Transmembrane</keyword>
<feature type="transmembrane region" description="Helical" evidence="6">
    <location>
        <begin position="287"/>
        <end position="310"/>
    </location>
</feature>
<organism evidence="8 9">
    <name type="scientific">Linnemannia gamsii</name>
    <dbReference type="NCBI Taxonomy" id="64522"/>
    <lineage>
        <taxon>Eukaryota</taxon>
        <taxon>Fungi</taxon>
        <taxon>Fungi incertae sedis</taxon>
        <taxon>Mucoromycota</taxon>
        <taxon>Mortierellomycotina</taxon>
        <taxon>Mortierellomycetes</taxon>
        <taxon>Mortierellales</taxon>
        <taxon>Mortierellaceae</taxon>
        <taxon>Linnemannia</taxon>
    </lineage>
</organism>
<name>A0A9P6UEN8_9FUNG</name>
<keyword evidence="4 6" id="KW-0472">Membrane</keyword>
<dbReference type="EMBL" id="JAAAIN010003759">
    <property type="protein sequence ID" value="KAG0284147.1"/>
    <property type="molecule type" value="Genomic_DNA"/>
</dbReference>
<sequence>MGAATTTGTSGGPATAGGAPDRIERRISMTNNNNSNNSNKEPPTTVRQYTKDSTKTLTSESTTGFLMREELKDDSSLTHNKVVGAGVGGMGLAMDERTYSAASGTIHFQELEYAGVTRRGSTMTTASNNTQTTYRLNVHIPPHRTDYYPEKGGYDTGSDGKSHPYNYNPINLSNLSPTATAPTTPITLRRDSLFGLAGSNNNNPAPNGKRYIDTRKRNKKQNKGEKAVAKASFKKATSLFSNERTFIHWIKFGMLLGALAMTLLNFSGDEVAKKGIEQSLANRVGQIGKNVGVTLLLICLVCLLYAAASYHWRHLGIVNDKGFERYFDRIGPTFLTVALLATYTINVVLTIQVSSLMDRDFEPSSIFLNNNNNNNNNNNLGQHSLQPLAPSPSISPPLAGVNQTESVAPPPSSPPPPTQPQRPVFDTPYLPPGSTILIDSDEDDGSDFEISHPPSDLEDPTVTTASSKTESSEEEEGSGLPSSRDDFEDSSSSSAGDEDDDDN</sequence>
<feature type="compositionally biased region" description="Low complexity" evidence="5">
    <location>
        <begin position="372"/>
        <end position="388"/>
    </location>
</feature>
<proteinExistence type="predicted"/>
<evidence type="ECO:0000256" key="2">
    <source>
        <dbReference type="ARBA" id="ARBA00022692"/>
    </source>
</evidence>
<reference evidence="8" key="1">
    <citation type="journal article" date="2020" name="Fungal Divers.">
        <title>Resolving the Mortierellaceae phylogeny through synthesis of multi-gene phylogenetics and phylogenomics.</title>
        <authorList>
            <person name="Vandepol N."/>
            <person name="Liber J."/>
            <person name="Desiro A."/>
            <person name="Na H."/>
            <person name="Kennedy M."/>
            <person name="Barry K."/>
            <person name="Grigoriev I.V."/>
            <person name="Miller A.N."/>
            <person name="O'Donnell K."/>
            <person name="Stajich J.E."/>
            <person name="Bonito G."/>
        </authorList>
    </citation>
    <scope>NUCLEOTIDE SEQUENCE</scope>
    <source>
        <strain evidence="8">NVP60</strain>
    </source>
</reference>
<dbReference type="InterPro" id="IPR003807">
    <property type="entry name" value="DUF202"/>
</dbReference>
<feature type="compositionally biased region" description="Low complexity" evidence="5">
    <location>
        <begin position="197"/>
        <end position="208"/>
    </location>
</feature>
<keyword evidence="9" id="KW-1185">Reference proteome</keyword>
<feature type="region of interest" description="Disordered" evidence="5">
    <location>
        <begin position="1"/>
        <end position="60"/>
    </location>
</feature>
<accession>A0A9P6UEN8</accession>
<dbReference type="PANTHER" id="PTHR46140">
    <property type="entry name" value="VACUOLAR TRANSPORTER CHAPERONE 1-RELATED"/>
    <property type="match status" value="1"/>
</dbReference>
<dbReference type="Proteomes" id="UP000823405">
    <property type="component" value="Unassembled WGS sequence"/>
</dbReference>
<protein>
    <recommendedName>
        <fullName evidence="7">DUF202 domain-containing protein</fullName>
    </recommendedName>
</protein>
<keyword evidence="3 6" id="KW-1133">Transmembrane helix</keyword>
<dbReference type="Pfam" id="PF02656">
    <property type="entry name" value="DUF202"/>
    <property type="match status" value="1"/>
</dbReference>
<evidence type="ECO:0000259" key="7">
    <source>
        <dbReference type="Pfam" id="PF02656"/>
    </source>
</evidence>
<evidence type="ECO:0000256" key="1">
    <source>
        <dbReference type="ARBA" id="ARBA00004127"/>
    </source>
</evidence>